<evidence type="ECO:0000256" key="4">
    <source>
        <dbReference type="ARBA" id="ARBA00022989"/>
    </source>
</evidence>
<keyword evidence="4 9" id="KW-1133">Transmembrane helix</keyword>
<evidence type="ECO:0000259" key="10">
    <source>
        <dbReference type="PROSITE" id="PS50835"/>
    </source>
</evidence>
<feature type="region of interest" description="Disordered" evidence="8">
    <location>
        <begin position="1024"/>
        <end position="1053"/>
    </location>
</feature>
<evidence type="ECO:0000256" key="7">
    <source>
        <dbReference type="ARBA" id="ARBA00023319"/>
    </source>
</evidence>
<feature type="domain" description="Ig-like" evidence="10">
    <location>
        <begin position="201"/>
        <end position="288"/>
    </location>
</feature>
<feature type="region of interest" description="Disordered" evidence="8">
    <location>
        <begin position="663"/>
        <end position="695"/>
    </location>
</feature>
<evidence type="ECO:0000259" key="11">
    <source>
        <dbReference type="PROSITE" id="PS50853"/>
    </source>
</evidence>
<sequence>MQLVTMSSTTCPVCILIGGTRGFWRGAELFTRSFHKKKCPGVNKVQVRCRCDIMSPGEGVQRTVIVQICDGVTGSETLSRFAVLPQSLTVIQGDLAEFQCSTGGVPPPTITWQKDRQPLPQDNRYTVLASGTLQIQRVQTTDAGQYRCTARNIARTRHTQEAQLTVNSVVMLAFSDNCCFRKQAEGLLVSSPVAEEDRRRPATLVSRPVSITKVAGETAILECSAAGVPSPAITWTKEGGDLVVHGRISIIGQGSLRIEGLESSDSGNYMCTATNGQGKPVKVGAKVTILESPVPVKVPENVVLPIAHTVRFTCQFSGNPTPVITWWKNGALIELDERIKVKPHDNMLITTQGMATDSGLYQCRAESRAGQAQHTVRLLIEVSEDTPFPPTHLAARPRSSTSIELSWRPSPPRPDLAILAYSVHFAPTQGGAEQQKVVQATRIVVDQLQPFTNYTFYVMSYNKKSPSLHSEYVQATTAEDVPIVAPSVSVMPNGATSLRVEWNKLPPDKARGVITGYRVMYGEHGKTSKHMEEVSAERNFFVITGLETNKKYDVRVLAGTKQGFPTLDDSRWPWVMQITEPSTTLVPEPPSVRVQPLNASAILVQWHKLNSAVLGYKLIFHKPGEQAKKIIFVDTVSEHILTRLDVDSEYVISLLAFNHNGDGEATASTVRTSPASGGRGTVTDAPSLPAPPQRLEAESHNSTTVLLHWQKPPFVDNVRNYTVRYRPAQLDPTKRKKGSVRFVTSKRLQVLIVGLEAYTMYEFSARSNTDTAVGPYSKHVWCQTQEATPSAPVTLQWTLLGPGLVELRWKAPVQQNGVITSYIVHYLRSGSDEGWQILSTNGTERRLVVKALSVNAVYLLKVQATTSVGAGDFSTIVEVHTTEGVGSTPPTGDNRPMGRSDKEVGIIIGVCIGGGCIIICAIIIVLRNSFLLSSKALTNEYFRYGVSRHGLPHHPVDPNASYMVVNGCLPHVNGNGHIPGHYSSAHEMDSFLPMLTEIQENDRVDSKGGYVGYISSPDQSRPHNGFIPNGKCVRSPGLDTEEDSPMAPLRDGGVPAHLRADEPWLQRDNGSLDDIDRSLNEDDLQECVSEHECARATNSHTRPFPTTGVYNGECVTSMEPRVHRSNGRGGRGSYSKTGVSSSSSPPPPSQDPTSHGPPHRENQATLFGHPGQHRAGHDRRDVGGGGSRSPRRTKLGPGASSPTHRLDRPRTVAT</sequence>
<gene>
    <name evidence="12" type="ORF">NP493_48g07000</name>
</gene>
<dbReference type="FunFam" id="2.60.40.10:FF:000930">
    <property type="entry name" value="immunoglobulin superfamily DCC subclass member 3"/>
    <property type="match status" value="1"/>
</dbReference>
<reference evidence="12" key="1">
    <citation type="journal article" date="2023" name="Mol. Biol. Evol.">
        <title>Third-Generation Sequencing Reveals the Adaptive Role of the Epigenome in Three Deep-Sea Polychaetes.</title>
        <authorList>
            <person name="Perez M."/>
            <person name="Aroh O."/>
            <person name="Sun Y."/>
            <person name="Lan Y."/>
            <person name="Juniper S.K."/>
            <person name="Young C.R."/>
            <person name="Angers B."/>
            <person name="Qian P.Y."/>
        </authorList>
    </citation>
    <scope>NUCLEOTIDE SEQUENCE</scope>
    <source>
        <strain evidence="12">R07B-5</strain>
    </source>
</reference>
<dbReference type="PANTHER" id="PTHR44170">
    <property type="entry name" value="PROTEIN SIDEKICK"/>
    <property type="match status" value="1"/>
</dbReference>
<evidence type="ECO:0000256" key="3">
    <source>
        <dbReference type="ARBA" id="ARBA00022737"/>
    </source>
</evidence>
<dbReference type="AlphaFoldDB" id="A0AAD9PBI3"/>
<dbReference type="Pfam" id="PF00041">
    <property type="entry name" value="fn3"/>
    <property type="match status" value="5"/>
</dbReference>
<protein>
    <recommendedName>
        <fullName evidence="14">Down syndrome cell adhesion molecule-like protein Dscam2</fullName>
    </recommendedName>
</protein>
<feature type="compositionally biased region" description="Basic and acidic residues" evidence="8">
    <location>
        <begin position="1204"/>
        <end position="1214"/>
    </location>
</feature>
<feature type="domain" description="Fibronectin type-III" evidence="11">
    <location>
        <begin position="482"/>
        <end position="582"/>
    </location>
</feature>
<feature type="compositionally biased region" description="Polar residues" evidence="8">
    <location>
        <begin position="666"/>
        <end position="675"/>
    </location>
</feature>
<dbReference type="Pfam" id="PF07679">
    <property type="entry name" value="I-set"/>
    <property type="match status" value="2"/>
</dbReference>
<feature type="domain" description="Fibronectin type-III" evidence="11">
    <location>
        <begin position="791"/>
        <end position="884"/>
    </location>
</feature>
<feature type="domain" description="Fibronectin type-III" evidence="11">
    <location>
        <begin position="389"/>
        <end position="480"/>
    </location>
</feature>
<dbReference type="InterPro" id="IPR036116">
    <property type="entry name" value="FN3_sf"/>
</dbReference>
<evidence type="ECO:0000313" key="12">
    <source>
        <dbReference type="EMBL" id="KAK2191674.1"/>
    </source>
</evidence>
<evidence type="ECO:0000256" key="2">
    <source>
        <dbReference type="ARBA" id="ARBA00022692"/>
    </source>
</evidence>
<feature type="region of interest" description="Disordered" evidence="8">
    <location>
        <begin position="389"/>
        <end position="408"/>
    </location>
</feature>
<dbReference type="SUPFAM" id="SSF48726">
    <property type="entry name" value="Immunoglobulin"/>
    <property type="match status" value="3"/>
</dbReference>
<dbReference type="SMART" id="SM00060">
    <property type="entry name" value="FN3"/>
    <property type="match status" value="5"/>
</dbReference>
<dbReference type="SUPFAM" id="SSF49265">
    <property type="entry name" value="Fibronectin type III"/>
    <property type="match status" value="3"/>
</dbReference>
<dbReference type="SMART" id="SM00409">
    <property type="entry name" value="IG"/>
    <property type="match status" value="3"/>
</dbReference>
<keyword evidence="13" id="KW-1185">Reference proteome</keyword>
<dbReference type="InterPro" id="IPR013783">
    <property type="entry name" value="Ig-like_fold"/>
</dbReference>
<keyword evidence="7" id="KW-0393">Immunoglobulin domain</keyword>
<dbReference type="GO" id="GO:0098609">
    <property type="term" value="P:cell-cell adhesion"/>
    <property type="evidence" value="ECO:0007669"/>
    <property type="project" value="TreeGrafter"/>
</dbReference>
<dbReference type="PROSITE" id="PS50835">
    <property type="entry name" value="IG_LIKE"/>
    <property type="match status" value="3"/>
</dbReference>
<organism evidence="12 13">
    <name type="scientific">Ridgeia piscesae</name>
    <name type="common">Tubeworm</name>
    <dbReference type="NCBI Taxonomy" id="27915"/>
    <lineage>
        <taxon>Eukaryota</taxon>
        <taxon>Metazoa</taxon>
        <taxon>Spiralia</taxon>
        <taxon>Lophotrochozoa</taxon>
        <taxon>Annelida</taxon>
        <taxon>Polychaeta</taxon>
        <taxon>Sedentaria</taxon>
        <taxon>Canalipalpata</taxon>
        <taxon>Sabellida</taxon>
        <taxon>Siboglinidae</taxon>
        <taxon>Ridgeia</taxon>
    </lineage>
</organism>
<dbReference type="InterPro" id="IPR003961">
    <property type="entry name" value="FN3_dom"/>
</dbReference>
<dbReference type="InterPro" id="IPR013098">
    <property type="entry name" value="Ig_I-set"/>
</dbReference>
<name>A0AAD9PBI3_RIDPI</name>
<comment type="subcellular location">
    <subcellularLocation>
        <location evidence="1">Membrane</location>
        <topology evidence="1">Single-pass membrane protein</topology>
    </subcellularLocation>
</comment>
<dbReference type="GO" id="GO:0016020">
    <property type="term" value="C:membrane"/>
    <property type="evidence" value="ECO:0007669"/>
    <property type="project" value="UniProtKB-SubCell"/>
</dbReference>
<dbReference type="InterPro" id="IPR003598">
    <property type="entry name" value="Ig_sub2"/>
</dbReference>
<proteinExistence type="predicted"/>
<keyword evidence="3" id="KW-0677">Repeat</keyword>
<keyword evidence="2 9" id="KW-0812">Transmembrane</keyword>
<dbReference type="EMBL" id="JAODUO010000048">
    <property type="protein sequence ID" value="KAK2191674.1"/>
    <property type="molecule type" value="Genomic_DNA"/>
</dbReference>
<evidence type="ECO:0000313" key="13">
    <source>
        <dbReference type="Proteomes" id="UP001209878"/>
    </source>
</evidence>
<evidence type="ECO:0000256" key="6">
    <source>
        <dbReference type="ARBA" id="ARBA00023157"/>
    </source>
</evidence>
<dbReference type="CDD" id="cd00063">
    <property type="entry name" value="FN3"/>
    <property type="match status" value="5"/>
</dbReference>
<feature type="transmembrane region" description="Helical" evidence="9">
    <location>
        <begin position="904"/>
        <end position="926"/>
    </location>
</feature>
<comment type="caution">
    <text evidence="12">The sequence shown here is derived from an EMBL/GenBank/DDBJ whole genome shotgun (WGS) entry which is preliminary data.</text>
</comment>
<feature type="domain" description="Fibronectin type-III" evidence="11">
    <location>
        <begin position="691"/>
        <end position="787"/>
    </location>
</feature>
<evidence type="ECO:0008006" key="14">
    <source>
        <dbReference type="Google" id="ProtNLM"/>
    </source>
</evidence>
<keyword evidence="6" id="KW-1015">Disulfide bond</keyword>
<dbReference type="InterPro" id="IPR003599">
    <property type="entry name" value="Ig_sub"/>
</dbReference>
<dbReference type="InterPro" id="IPR007110">
    <property type="entry name" value="Ig-like_dom"/>
</dbReference>
<evidence type="ECO:0000256" key="8">
    <source>
        <dbReference type="SAM" id="MobiDB-lite"/>
    </source>
</evidence>
<dbReference type="Pfam" id="PF13927">
    <property type="entry name" value="Ig_3"/>
    <property type="match status" value="1"/>
</dbReference>
<keyword evidence="5 9" id="KW-0472">Membrane</keyword>
<dbReference type="FunFam" id="2.60.40.10:FF:000032">
    <property type="entry name" value="palladin isoform X1"/>
    <property type="match status" value="2"/>
</dbReference>
<feature type="domain" description="Fibronectin type-III" evidence="11">
    <location>
        <begin position="586"/>
        <end position="676"/>
    </location>
</feature>
<dbReference type="PROSITE" id="PS50853">
    <property type="entry name" value="FN3"/>
    <property type="match status" value="5"/>
</dbReference>
<feature type="domain" description="Ig-like" evidence="10">
    <location>
        <begin position="293"/>
        <end position="377"/>
    </location>
</feature>
<dbReference type="InterPro" id="IPR036179">
    <property type="entry name" value="Ig-like_dom_sf"/>
</dbReference>
<evidence type="ECO:0000256" key="9">
    <source>
        <dbReference type="SAM" id="Phobius"/>
    </source>
</evidence>
<evidence type="ECO:0000256" key="1">
    <source>
        <dbReference type="ARBA" id="ARBA00004167"/>
    </source>
</evidence>
<accession>A0AAD9PBI3</accession>
<dbReference type="PANTHER" id="PTHR44170:SF29">
    <property type="entry name" value="NEOGENIN"/>
    <property type="match status" value="1"/>
</dbReference>
<dbReference type="SMART" id="SM00408">
    <property type="entry name" value="IGc2"/>
    <property type="match status" value="3"/>
</dbReference>
<evidence type="ECO:0000256" key="5">
    <source>
        <dbReference type="ARBA" id="ARBA00023136"/>
    </source>
</evidence>
<feature type="domain" description="Ig-like" evidence="10">
    <location>
        <begin position="79"/>
        <end position="165"/>
    </location>
</feature>
<feature type="region of interest" description="Disordered" evidence="8">
    <location>
        <begin position="1119"/>
        <end position="1214"/>
    </location>
</feature>
<dbReference type="Gene3D" id="2.60.40.10">
    <property type="entry name" value="Immunoglobulins"/>
    <property type="match status" value="8"/>
</dbReference>
<dbReference type="Proteomes" id="UP001209878">
    <property type="component" value="Unassembled WGS sequence"/>
</dbReference>